<dbReference type="InterPro" id="IPR010982">
    <property type="entry name" value="Lambda_DNA-bd_dom_sf"/>
</dbReference>
<name>A0ABQ3I0I1_9SPHI</name>
<dbReference type="SMART" id="SM00530">
    <property type="entry name" value="HTH_XRE"/>
    <property type="match status" value="1"/>
</dbReference>
<dbReference type="EMBL" id="BNAF01000010">
    <property type="protein sequence ID" value="GHE42453.1"/>
    <property type="molecule type" value="Genomic_DNA"/>
</dbReference>
<dbReference type="CDD" id="cd00093">
    <property type="entry name" value="HTH_XRE"/>
    <property type="match status" value="1"/>
</dbReference>
<dbReference type="SUPFAM" id="SSF47413">
    <property type="entry name" value="lambda repressor-like DNA-binding domains"/>
    <property type="match status" value="1"/>
</dbReference>
<dbReference type="RefSeq" id="WP_189627250.1">
    <property type="nucleotide sequence ID" value="NZ_BNAF01000010.1"/>
</dbReference>
<evidence type="ECO:0000259" key="1">
    <source>
        <dbReference type="PROSITE" id="PS50943"/>
    </source>
</evidence>
<proteinExistence type="predicted"/>
<sequence length="194" mass="21957">MRVEETYRKEYGKQVEKYLAAFGLTPEDLGKLIHSSSDNVRAIIRGSVGLSLGKMIKIANVFSVHYYNFADPSYPLPEERHLLQSTRTKIEKRKTIGVITRDNSNLLARELDKLIAQDVLSHPVTASALHKLMHKSLADRNATEITNLLNKPPRNKIIKKLPAKIGKQNLYIHVNHLEAYQQRSTLDLFNSGTG</sequence>
<dbReference type="Proteomes" id="UP000620550">
    <property type="component" value="Unassembled WGS sequence"/>
</dbReference>
<dbReference type="PROSITE" id="PS50943">
    <property type="entry name" value="HTH_CROC1"/>
    <property type="match status" value="1"/>
</dbReference>
<comment type="caution">
    <text evidence="2">The sequence shown here is derived from an EMBL/GenBank/DDBJ whole genome shotgun (WGS) entry which is preliminary data.</text>
</comment>
<evidence type="ECO:0000313" key="2">
    <source>
        <dbReference type="EMBL" id="GHE42453.1"/>
    </source>
</evidence>
<dbReference type="InterPro" id="IPR001387">
    <property type="entry name" value="Cro/C1-type_HTH"/>
</dbReference>
<organism evidence="2 3">
    <name type="scientific">Sphingobacterium griseoflavum</name>
    <dbReference type="NCBI Taxonomy" id="1474952"/>
    <lineage>
        <taxon>Bacteria</taxon>
        <taxon>Pseudomonadati</taxon>
        <taxon>Bacteroidota</taxon>
        <taxon>Sphingobacteriia</taxon>
        <taxon>Sphingobacteriales</taxon>
        <taxon>Sphingobacteriaceae</taxon>
        <taxon>Sphingobacterium</taxon>
    </lineage>
</organism>
<feature type="domain" description="HTH cro/C1-type" evidence="1">
    <location>
        <begin position="15"/>
        <end position="69"/>
    </location>
</feature>
<accession>A0ABQ3I0I1</accession>
<protein>
    <recommendedName>
        <fullName evidence="1">HTH cro/C1-type domain-containing protein</fullName>
    </recommendedName>
</protein>
<keyword evidence="3" id="KW-1185">Reference proteome</keyword>
<gene>
    <name evidence="2" type="ORF">GCM10017764_27300</name>
</gene>
<reference evidence="3" key="1">
    <citation type="journal article" date="2019" name="Int. J. Syst. Evol. Microbiol.">
        <title>The Global Catalogue of Microorganisms (GCM) 10K type strain sequencing project: providing services to taxonomists for standard genome sequencing and annotation.</title>
        <authorList>
            <consortium name="The Broad Institute Genomics Platform"/>
            <consortium name="The Broad Institute Genome Sequencing Center for Infectious Disease"/>
            <person name="Wu L."/>
            <person name="Ma J."/>
        </authorList>
    </citation>
    <scope>NUCLEOTIDE SEQUENCE [LARGE SCALE GENOMIC DNA]</scope>
    <source>
        <strain evidence="3">CGMCC 1.12966</strain>
    </source>
</reference>
<evidence type="ECO:0000313" key="3">
    <source>
        <dbReference type="Proteomes" id="UP000620550"/>
    </source>
</evidence>